<organism evidence="1 2">
    <name type="scientific">Novosphingobium endophyticum</name>
    <dbReference type="NCBI Taxonomy" id="1955250"/>
    <lineage>
        <taxon>Bacteria</taxon>
        <taxon>Pseudomonadati</taxon>
        <taxon>Pseudomonadota</taxon>
        <taxon>Alphaproteobacteria</taxon>
        <taxon>Sphingomonadales</taxon>
        <taxon>Sphingomonadaceae</taxon>
        <taxon>Novosphingobium</taxon>
    </lineage>
</organism>
<protein>
    <submittedName>
        <fullName evidence="1">Uncharacterized protein</fullName>
    </submittedName>
</protein>
<proteinExistence type="predicted"/>
<reference evidence="1" key="1">
    <citation type="journal article" date="2014" name="Int. J. Syst. Evol. Microbiol.">
        <title>Complete genome sequence of Corynebacterium casei LMG S-19264T (=DSM 44701T), isolated from a smear-ripened cheese.</title>
        <authorList>
            <consortium name="US DOE Joint Genome Institute (JGI-PGF)"/>
            <person name="Walter F."/>
            <person name="Albersmeier A."/>
            <person name="Kalinowski J."/>
            <person name="Ruckert C."/>
        </authorList>
    </citation>
    <scope>NUCLEOTIDE SEQUENCE</scope>
    <source>
        <strain evidence="1">CGMCC 1.15095</strain>
    </source>
</reference>
<reference evidence="1" key="2">
    <citation type="submission" date="2020-09" db="EMBL/GenBank/DDBJ databases">
        <authorList>
            <person name="Sun Q."/>
            <person name="Zhou Y."/>
        </authorList>
    </citation>
    <scope>NUCLEOTIDE SEQUENCE</scope>
    <source>
        <strain evidence="1">CGMCC 1.15095</strain>
    </source>
</reference>
<name>A0A916X4L7_9SPHN</name>
<comment type="caution">
    <text evidence="1">The sequence shown here is derived from an EMBL/GenBank/DDBJ whole genome shotgun (WGS) entry which is preliminary data.</text>
</comment>
<gene>
    <name evidence="1" type="ORF">GCM10011494_10330</name>
</gene>
<dbReference type="Proteomes" id="UP000608154">
    <property type="component" value="Unassembled WGS sequence"/>
</dbReference>
<dbReference type="AlphaFoldDB" id="A0A916X4L7"/>
<sequence>MGGTEPMGNEERHGVLVGWTSQELGSNVMVDLQTFDRASWGTHDTPDHTRILMTRSQAAVLANHLLKVSGSLPPPRRKRWLASLLD</sequence>
<keyword evidence="2" id="KW-1185">Reference proteome</keyword>
<dbReference type="EMBL" id="BMHK01000005">
    <property type="protein sequence ID" value="GGB93822.1"/>
    <property type="molecule type" value="Genomic_DNA"/>
</dbReference>
<evidence type="ECO:0000313" key="2">
    <source>
        <dbReference type="Proteomes" id="UP000608154"/>
    </source>
</evidence>
<evidence type="ECO:0000313" key="1">
    <source>
        <dbReference type="EMBL" id="GGB93822.1"/>
    </source>
</evidence>
<accession>A0A916X4L7</accession>